<accession>A0A812IJ14</accession>
<gene>
    <name evidence="1" type="ORF">SNAT2548_LOCUS4206</name>
</gene>
<dbReference type="OrthoDB" id="408468at2759"/>
<dbReference type="AlphaFoldDB" id="A0A812IJ14"/>
<dbReference type="Proteomes" id="UP000604046">
    <property type="component" value="Unassembled WGS sequence"/>
</dbReference>
<name>A0A812IJ14_9DINO</name>
<protein>
    <submittedName>
        <fullName evidence="1">Uncharacterized protein</fullName>
    </submittedName>
</protein>
<sequence length="239" mass="27557">MHIVDLALIPDIAISLLLDWTDDRSFIDKQHRQQRLDHLGQLYRSWAGNDSDRVNPKLFSTDVLKPGASSFAAVSQHYISAAAAKGLLIWLSMIAGQFADRDPTEQNLLRAGLCMGLQQLQHTMLTNGRLLEQADRDLCEHMYSLFRNAFDKLAQRALQQQSLRYHLRPKIHHFEHLVYDVVCKGRNWRYISCYLGEDVVRITKRMAVRLHPLVTGVRVLDHYSMHVTLKWAGLLDDDE</sequence>
<dbReference type="EMBL" id="CAJNDS010000258">
    <property type="protein sequence ID" value="CAE7034890.1"/>
    <property type="molecule type" value="Genomic_DNA"/>
</dbReference>
<reference evidence="1" key="1">
    <citation type="submission" date="2021-02" db="EMBL/GenBank/DDBJ databases">
        <authorList>
            <person name="Dougan E. K."/>
            <person name="Rhodes N."/>
            <person name="Thang M."/>
            <person name="Chan C."/>
        </authorList>
    </citation>
    <scope>NUCLEOTIDE SEQUENCE</scope>
</reference>
<keyword evidence="2" id="KW-1185">Reference proteome</keyword>
<organism evidence="1 2">
    <name type="scientific">Symbiodinium natans</name>
    <dbReference type="NCBI Taxonomy" id="878477"/>
    <lineage>
        <taxon>Eukaryota</taxon>
        <taxon>Sar</taxon>
        <taxon>Alveolata</taxon>
        <taxon>Dinophyceae</taxon>
        <taxon>Suessiales</taxon>
        <taxon>Symbiodiniaceae</taxon>
        <taxon>Symbiodinium</taxon>
    </lineage>
</organism>
<proteinExistence type="predicted"/>
<evidence type="ECO:0000313" key="1">
    <source>
        <dbReference type="EMBL" id="CAE7034890.1"/>
    </source>
</evidence>
<comment type="caution">
    <text evidence="1">The sequence shown here is derived from an EMBL/GenBank/DDBJ whole genome shotgun (WGS) entry which is preliminary data.</text>
</comment>
<evidence type="ECO:0000313" key="2">
    <source>
        <dbReference type="Proteomes" id="UP000604046"/>
    </source>
</evidence>